<dbReference type="FunFam" id="3.30.460.10:FF:000002">
    <property type="entry name" value="Poly(A) polymerase alpha, putative"/>
    <property type="match status" value="1"/>
</dbReference>
<evidence type="ECO:0000256" key="6">
    <source>
        <dbReference type="ARBA" id="ARBA00022664"/>
    </source>
</evidence>
<feature type="chain" id="PRO_5034932646" description="polynucleotide adenylyltransferase" evidence="15">
    <location>
        <begin position="25"/>
        <end position="937"/>
    </location>
</feature>
<dbReference type="Pfam" id="PF00188">
    <property type="entry name" value="CAP"/>
    <property type="match status" value="1"/>
</dbReference>
<dbReference type="GO" id="GO:0046872">
    <property type="term" value="F:metal ion binding"/>
    <property type="evidence" value="ECO:0007669"/>
    <property type="project" value="UniProtKB-KW"/>
</dbReference>
<organism evidence="17 18">
    <name type="scientific">Thamnidium elegans</name>
    <dbReference type="NCBI Taxonomy" id="101142"/>
    <lineage>
        <taxon>Eukaryota</taxon>
        <taxon>Fungi</taxon>
        <taxon>Fungi incertae sedis</taxon>
        <taxon>Mucoromycota</taxon>
        <taxon>Mucoromycotina</taxon>
        <taxon>Mucoromycetes</taxon>
        <taxon>Mucorales</taxon>
        <taxon>Mucorineae</taxon>
        <taxon>Mucoraceae</taxon>
        <taxon>Thamnidium</taxon>
    </lineage>
</organism>
<feature type="transmembrane region" description="Helical" evidence="14">
    <location>
        <begin position="383"/>
        <end position="409"/>
    </location>
</feature>
<reference evidence="17" key="1">
    <citation type="submission" date="2021-01" db="EMBL/GenBank/DDBJ databases">
        <title>Metabolic potential, ecology and presence of endohyphal bacteria is reflected in genomic diversity of Mucoromycotina.</title>
        <authorList>
            <person name="Muszewska A."/>
            <person name="Okrasinska A."/>
            <person name="Steczkiewicz K."/>
            <person name="Drgas O."/>
            <person name="Orlowska M."/>
            <person name="Perlinska-Lenart U."/>
            <person name="Aleksandrzak-Piekarczyk T."/>
            <person name="Szatraj K."/>
            <person name="Zielenkiewicz U."/>
            <person name="Pilsyk S."/>
            <person name="Malc E."/>
            <person name="Mieczkowski P."/>
            <person name="Kruszewska J.S."/>
            <person name="Biernat P."/>
            <person name="Pawlowska J."/>
        </authorList>
    </citation>
    <scope>NUCLEOTIDE SEQUENCE</scope>
    <source>
        <strain evidence="17">WA0000018081</strain>
    </source>
</reference>
<dbReference type="CDD" id="cd05402">
    <property type="entry name" value="NT_PAP_TUTase"/>
    <property type="match status" value="1"/>
</dbReference>
<evidence type="ECO:0000256" key="9">
    <source>
        <dbReference type="ARBA" id="ARBA00022741"/>
    </source>
</evidence>
<dbReference type="SUPFAM" id="SSF81631">
    <property type="entry name" value="PAP/OAS1 substrate-binding domain"/>
    <property type="match status" value="1"/>
</dbReference>
<feature type="transmembrane region" description="Helical" evidence="14">
    <location>
        <begin position="251"/>
        <end position="272"/>
    </location>
</feature>
<dbReference type="SMART" id="SM00198">
    <property type="entry name" value="SCP"/>
    <property type="match status" value="1"/>
</dbReference>
<keyword evidence="14" id="KW-0812">Transmembrane</keyword>
<dbReference type="InterPro" id="IPR018244">
    <property type="entry name" value="Allrgn_V5/Tpx1_CS"/>
</dbReference>
<dbReference type="Pfam" id="PF04926">
    <property type="entry name" value="PAP_RNA-bind"/>
    <property type="match status" value="1"/>
</dbReference>
<evidence type="ECO:0000256" key="5">
    <source>
        <dbReference type="ARBA" id="ARBA00012388"/>
    </source>
</evidence>
<name>A0A8H7VQY1_9FUNG</name>
<dbReference type="InterPro" id="IPR011068">
    <property type="entry name" value="NuclTrfase_I-like_C"/>
</dbReference>
<feature type="compositionally biased region" description="Basic and acidic residues" evidence="13">
    <location>
        <begin position="881"/>
        <end position="890"/>
    </location>
</feature>
<feature type="signal peptide" evidence="15">
    <location>
        <begin position="1"/>
        <end position="24"/>
    </location>
</feature>
<dbReference type="InterPro" id="IPR035940">
    <property type="entry name" value="CAP_sf"/>
</dbReference>
<evidence type="ECO:0000313" key="18">
    <source>
        <dbReference type="Proteomes" id="UP000613177"/>
    </source>
</evidence>
<keyword evidence="10" id="KW-0067">ATP-binding</keyword>
<dbReference type="GO" id="GO:0015079">
    <property type="term" value="F:potassium ion transmembrane transporter activity"/>
    <property type="evidence" value="ECO:0007669"/>
    <property type="project" value="InterPro"/>
</dbReference>
<dbReference type="GO" id="GO:0031123">
    <property type="term" value="P:RNA 3'-end processing"/>
    <property type="evidence" value="ECO:0007669"/>
    <property type="project" value="InterPro"/>
</dbReference>
<dbReference type="Gene3D" id="3.30.460.10">
    <property type="entry name" value="Beta Polymerase, domain 2"/>
    <property type="match status" value="1"/>
</dbReference>
<evidence type="ECO:0000259" key="16">
    <source>
        <dbReference type="SMART" id="SM00198"/>
    </source>
</evidence>
<dbReference type="Pfam" id="PF04928">
    <property type="entry name" value="PAP_central"/>
    <property type="match status" value="1"/>
</dbReference>
<keyword evidence="9" id="KW-0547">Nucleotide-binding</keyword>
<keyword evidence="14" id="KW-0472">Membrane</keyword>
<dbReference type="Pfam" id="PF16944">
    <property type="entry name" value="KCH"/>
    <property type="match status" value="1"/>
</dbReference>
<keyword evidence="14" id="KW-1133">Transmembrane helix</keyword>
<evidence type="ECO:0000256" key="2">
    <source>
        <dbReference type="ARBA" id="ARBA00001946"/>
    </source>
</evidence>
<evidence type="ECO:0000256" key="1">
    <source>
        <dbReference type="ARBA" id="ARBA00001936"/>
    </source>
</evidence>
<comment type="subcellular location">
    <subcellularLocation>
        <location evidence="3">Nucleus</location>
    </subcellularLocation>
</comment>
<keyword evidence="11" id="KW-0460">Magnesium</keyword>
<dbReference type="GO" id="GO:0005576">
    <property type="term" value="C:extracellular region"/>
    <property type="evidence" value="ECO:0007669"/>
    <property type="project" value="InterPro"/>
</dbReference>
<dbReference type="InterPro" id="IPR001283">
    <property type="entry name" value="CRISP-related"/>
</dbReference>
<dbReference type="InterPro" id="IPR002934">
    <property type="entry name" value="Polymerase_NTP_transf_dom"/>
</dbReference>
<dbReference type="GO" id="GO:0006397">
    <property type="term" value="P:mRNA processing"/>
    <property type="evidence" value="ECO:0007669"/>
    <property type="project" value="UniProtKB-KW"/>
</dbReference>
<keyword evidence="12" id="KW-0539">Nucleus</keyword>
<keyword evidence="8" id="KW-0479">Metal-binding</keyword>
<dbReference type="PANTHER" id="PTHR10682:SF10">
    <property type="entry name" value="POLYNUCLEOTIDE ADENYLYLTRANSFERASE"/>
    <property type="match status" value="1"/>
</dbReference>
<dbReference type="EC" id="2.7.7.19" evidence="5"/>
<comment type="similarity">
    <text evidence="4">Belongs to the poly(A) polymerase family.</text>
</comment>
<comment type="caution">
    <text evidence="17">The sequence shown here is derived from an EMBL/GenBank/DDBJ whole genome shotgun (WGS) entry which is preliminary data.</text>
</comment>
<accession>A0A8H7VQY1</accession>
<dbReference type="FunFam" id="1.10.1410.10:FF:000001">
    <property type="entry name" value="Putative poly(A) polymerase gamma"/>
    <property type="match status" value="1"/>
</dbReference>
<keyword evidence="7" id="KW-0808">Transferase</keyword>
<evidence type="ECO:0000256" key="8">
    <source>
        <dbReference type="ARBA" id="ARBA00022723"/>
    </source>
</evidence>
<keyword evidence="15" id="KW-0732">Signal</keyword>
<evidence type="ECO:0000256" key="11">
    <source>
        <dbReference type="ARBA" id="ARBA00022842"/>
    </source>
</evidence>
<evidence type="ECO:0000256" key="4">
    <source>
        <dbReference type="ARBA" id="ARBA00010912"/>
    </source>
</evidence>
<dbReference type="Gene3D" id="3.30.70.590">
    <property type="entry name" value="Poly(A) polymerase predicted RNA binding domain"/>
    <property type="match status" value="1"/>
</dbReference>
<keyword evidence="18" id="KW-1185">Reference proteome</keyword>
<dbReference type="Pfam" id="PF01909">
    <property type="entry name" value="NTP_transf_2"/>
    <property type="match status" value="1"/>
</dbReference>
<dbReference type="SUPFAM" id="SSF55003">
    <property type="entry name" value="PAP/Archaeal CCA-adding enzyme, C-terminal domain"/>
    <property type="match status" value="1"/>
</dbReference>
<dbReference type="GO" id="GO:0005634">
    <property type="term" value="C:nucleus"/>
    <property type="evidence" value="ECO:0007669"/>
    <property type="project" value="UniProtKB-SubCell"/>
</dbReference>
<proteinExistence type="inferred from homology"/>
<feature type="transmembrane region" description="Helical" evidence="14">
    <location>
        <begin position="207"/>
        <end position="239"/>
    </location>
</feature>
<dbReference type="EMBL" id="JAEPRE010000245">
    <property type="protein sequence ID" value="KAG2229775.1"/>
    <property type="molecule type" value="Genomic_DNA"/>
</dbReference>
<sequence length="937" mass="105464">MSRFIILLSAVFVALALLTQQVSATSAASAKTIVKVTNKLRAKHHAPAVKWDKKLATYAQKWSNKCVFKHSAGPYGENLALGYPTWTSVINGWYSEVDKYDYNNPGFGMNTGHFTAIVWKSTTKIGCGVKTCNNLGKGVKLYTCSYASPVIASNNTFVKTPTIERAWLPSCFGSGKGPKWKREVVKDHKFDFIDIEEFRDDSCSARFAYSFMFLMILKSILTMTADLYTAISLLVIGNASINADASIPPEVAKWIFLGAIMISFVLLFWDIIKSRSIIASRDISLAFFSAIANGWYSTKDYNYFCLFRKINDSRKSTDSIAFFVFFTLKSWKRILLAEAPRQVINVVTLITILPKWIKINDGVTIVNTGLGKTLMQQVMTGTMIFSTLVFAISFILICIAAVIYIPLLCHIRVVVLGKLDKMVKEFVYAVSKSKNFPDALAKEAGGKIFTYGSYRLGVHGAGADIDTLCVFPKHVEREHFFTIMYDMLKARPEVTELSAVPDAYVPVIKMHFSGIPIDFICARLSIAQVPDDLELADNNVLKSLDERCVRSLNGSRVTDDILRLVPNVDTFRIALRTIKLWAKCRAIYSNVMGFLGGVAWAMLIARICQLYPNACGATIVEKFFSIMYRWKWPQPVLLRNLEDGPLQVRVWNPKLYPADRSHRMPIITPAYPSMCATHNVTDSTRAIMIEEFKRGIDVVDKIMNKTGKWSDLFVKSDFFHSYKNYLQVVSSSMSSDSQLTWSGLVEAKLRQLVLKLEGVDLIKIAHPYIKGIDKIHYCLSDEEVVNASKGIYVQERSFTVEEGSLETNHMDFLKEKGLVTDENEKNVVRVFSTTFYIGLETLPKVEFLRLVKAWDKYDEKEMKISVQSLKGSRLPVELVGEEKKLKRHQENVNNNTSSTEQSNKKLRSSNDNTPTIPVQETVPTPPSVVTPVATPVE</sequence>
<dbReference type="Proteomes" id="UP000613177">
    <property type="component" value="Unassembled WGS sequence"/>
</dbReference>
<dbReference type="GO" id="GO:0003723">
    <property type="term" value="F:RNA binding"/>
    <property type="evidence" value="ECO:0007669"/>
    <property type="project" value="InterPro"/>
</dbReference>
<dbReference type="GO" id="GO:0005524">
    <property type="term" value="F:ATP binding"/>
    <property type="evidence" value="ECO:0007669"/>
    <property type="project" value="UniProtKB-KW"/>
</dbReference>
<evidence type="ECO:0000256" key="15">
    <source>
        <dbReference type="SAM" id="SignalP"/>
    </source>
</evidence>
<dbReference type="InterPro" id="IPR043519">
    <property type="entry name" value="NT_sf"/>
</dbReference>
<feature type="compositionally biased region" description="Polar residues" evidence="13">
    <location>
        <begin position="891"/>
        <end position="901"/>
    </location>
</feature>
<evidence type="ECO:0000256" key="14">
    <source>
        <dbReference type="SAM" id="Phobius"/>
    </source>
</evidence>
<dbReference type="SUPFAM" id="SSF55797">
    <property type="entry name" value="PR-1-like"/>
    <property type="match status" value="1"/>
</dbReference>
<gene>
    <name evidence="17" type="ORF">INT48_006255</name>
</gene>
<dbReference type="GO" id="GO:0005886">
    <property type="term" value="C:plasma membrane"/>
    <property type="evidence" value="ECO:0007669"/>
    <property type="project" value="InterPro"/>
</dbReference>
<dbReference type="PROSITE" id="PS01009">
    <property type="entry name" value="CRISP_1"/>
    <property type="match status" value="1"/>
</dbReference>
<dbReference type="SUPFAM" id="SSF81301">
    <property type="entry name" value="Nucleotidyltransferase"/>
    <property type="match status" value="1"/>
</dbReference>
<evidence type="ECO:0000256" key="3">
    <source>
        <dbReference type="ARBA" id="ARBA00004123"/>
    </source>
</evidence>
<keyword evidence="6" id="KW-0507">mRNA processing</keyword>
<feature type="domain" description="SCP" evidence="16">
    <location>
        <begin position="28"/>
        <end position="152"/>
    </location>
</feature>
<dbReference type="GO" id="GO:1990817">
    <property type="term" value="F:poly(A) RNA polymerase activity"/>
    <property type="evidence" value="ECO:0007669"/>
    <property type="project" value="UniProtKB-EC"/>
</dbReference>
<dbReference type="InterPro" id="IPR031606">
    <property type="entry name" value="Kch1/2"/>
</dbReference>
<evidence type="ECO:0000313" key="17">
    <source>
        <dbReference type="EMBL" id="KAG2229775.1"/>
    </source>
</evidence>
<evidence type="ECO:0000256" key="10">
    <source>
        <dbReference type="ARBA" id="ARBA00022840"/>
    </source>
</evidence>
<dbReference type="Gene3D" id="1.10.1410.10">
    <property type="match status" value="1"/>
</dbReference>
<dbReference type="InterPro" id="IPR007012">
    <property type="entry name" value="PolA_pol_cen_dom"/>
</dbReference>
<comment type="cofactor">
    <cofactor evidence="2">
        <name>Mg(2+)</name>
        <dbReference type="ChEBI" id="CHEBI:18420"/>
    </cofactor>
</comment>
<comment type="cofactor">
    <cofactor evidence="1">
        <name>Mn(2+)</name>
        <dbReference type="ChEBI" id="CHEBI:29035"/>
    </cofactor>
</comment>
<dbReference type="InterPro" id="IPR014044">
    <property type="entry name" value="CAP_dom"/>
</dbReference>
<evidence type="ECO:0000256" key="7">
    <source>
        <dbReference type="ARBA" id="ARBA00022679"/>
    </source>
</evidence>
<dbReference type="PANTHER" id="PTHR10682">
    <property type="entry name" value="POLY A POLYMERASE"/>
    <property type="match status" value="1"/>
</dbReference>
<feature type="region of interest" description="Disordered" evidence="13">
    <location>
        <begin position="881"/>
        <end position="937"/>
    </location>
</feature>
<dbReference type="AlphaFoldDB" id="A0A8H7VQY1"/>
<evidence type="ECO:0000256" key="12">
    <source>
        <dbReference type="ARBA" id="ARBA00023242"/>
    </source>
</evidence>
<dbReference type="PRINTS" id="PR00837">
    <property type="entry name" value="V5TPXLIKE"/>
</dbReference>
<protein>
    <recommendedName>
        <fullName evidence="5">polynucleotide adenylyltransferase</fullName>
        <ecNumber evidence="5">2.7.7.19</ecNumber>
    </recommendedName>
</protein>
<dbReference type="Gene3D" id="3.40.33.10">
    <property type="entry name" value="CAP"/>
    <property type="match status" value="1"/>
</dbReference>
<evidence type="ECO:0000256" key="13">
    <source>
        <dbReference type="SAM" id="MobiDB-lite"/>
    </source>
</evidence>
<dbReference type="InterPro" id="IPR007010">
    <property type="entry name" value="PolA_pol_RNA-bd_dom"/>
</dbReference>